<reference evidence="13 14" key="1">
    <citation type="submission" date="2020-08" db="EMBL/GenBank/DDBJ databases">
        <title>Genome public.</title>
        <authorList>
            <person name="Liu C."/>
            <person name="Sun Q."/>
        </authorList>
    </citation>
    <scope>NUCLEOTIDE SEQUENCE [LARGE SCALE GENOMIC DNA]</scope>
    <source>
        <strain evidence="13 14">BX1</strain>
    </source>
</reference>
<feature type="binding site" evidence="9">
    <location>
        <position position="65"/>
    </location>
    <ligand>
        <name>4-amino-2-methyl-5-(diphosphooxymethyl)pyrimidine</name>
        <dbReference type="ChEBI" id="CHEBI:57841"/>
    </ligand>
</feature>
<dbReference type="PANTHER" id="PTHR20857">
    <property type="entry name" value="THIAMINE-PHOSPHATE PYROPHOSPHORYLASE"/>
    <property type="match status" value="1"/>
</dbReference>
<evidence type="ECO:0000256" key="8">
    <source>
        <dbReference type="ARBA" id="ARBA00047883"/>
    </source>
</evidence>
<keyword evidence="2 9" id="KW-0808">Transferase</keyword>
<comment type="cofactor">
    <cofactor evidence="9">
        <name>Mg(2+)</name>
        <dbReference type="ChEBI" id="CHEBI:18420"/>
    </cofactor>
    <text evidence="9">Binds 1 Mg(2+) ion per subunit.</text>
</comment>
<comment type="similarity">
    <text evidence="9 10">Belongs to the thiamine-phosphate synthase family.</text>
</comment>
<feature type="binding site" evidence="9">
    <location>
        <position position="160"/>
    </location>
    <ligand>
        <name>2-[(2R,5Z)-2-carboxy-4-methylthiazol-5(2H)-ylidene]ethyl phosphate</name>
        <dbReference type="ChEBI" id="CHEBI:62899"/>
    </ligand>
</feature>
<feature type="domain" description="Thiamine phosphate synthase/TenI" evidence="12">
    <location>
        <begin position="3"/>
        <end position="183"/>
    </location>
</feature>
<comment type="pathway">
    <text evidence="1 9 11">Cofactor biosynthesis; thiamine diphosphate biosynthesis; thiamine phosphate from 4-amino-2-methyl-5-diphosphomethylpyrimidine and 4-methyl-5-(2-phosphoethyl)-thiazole: step 1/1.</text>
</comment>
<feature type="binding site" evidence="9">
    <location>
        <begin position="33"/>
        <end position="37"/>
    </location>
    <ligand>
        <name>4-amino-2-methyl-5-(diphosphooxymethyl)pyrimidine</name>
        <dbReference type="ChEBI" id="CHEBI:57841"/>
    </ligand>
</feature>
<evidence type="ECO:0000256" key="10">
    <source>
        <dbReference type="RuleBase" id="RU003826"/>
    </source>
</evidence>
<keyword evidence="4 9" id="KW-0460">Magnesium</keyword>
<evidence type="ECO:0000313" key="13">
    <source>
        <dbReference type="EMBL" id="MBC8575026.1"/>
    </source>
</evidence>
<keyword evidence="5 9" id="KW-0784">Thiamine biosynthesis</keyword>
<comment type="catalytic activity">
    <reaction evidence="8 9 10">
        <text>2-[(2R,5Z)-2-carboxy-4-methylthiazol-5(2H)-ylidene]ethyl phosphate + 4-amino-2-methyl-5-(diphosphooxymethyl)pyrimidine + 2 H(+) = thiamine phosphate + CO2 + diphosphate</text>
        <dbReference type="Rhea" id="RHEA:47844"/>
        <dbReference type="ChEBI" id="CHEBI:15378"/>
        <dbReference type="ChEBI" id="CHEBI:16526"/>
        <dbReference type="ChEBI" id="CHEBI:33019"/>
        <dbReference type="ChEBI" id="CHEBI:37575"/>
        <dbReference type="ChEBI" id="CHEBI:57841"/>
        <dbReference type="ChEBI" id="CHEBI:62899"/>
        <dbReference type="EC" id="2.5.1.3"/>
    </reaction>
</comment>
<feature type="binding site" evidence="9">
    <location>
        <position position="133"/>
    </location>
    <ligand>
        <name>4-amino-2-methyl-5-(diphosphooxymethyl)pyrimidine</name>
        <dbReference type="ChEBI" id="CHEBI:57841"/>
    </ligand>
</feature>
<dbReference type="InterPro" id="IPR036206">
    <property type="entry name" value="ThiamineP_synth_sf"/>
</dbReference>
<organism evidence="13 14">
    <name type="scientific">Yanshouia hominis</name>
    <dbReference type="NCBI Taxonomy" id="2763673"/>
    <lineage>
        <taxon>Bacteria</taxon>
        <taxon>Bacillati</taxon>
        <taxon>Bacillota</taxon>
        <taxon>Clostridia</taxon>
        <taxon>Eubacteriales</taxon>
        <taxon>Oscillospiraceae</taxon>
        <taxon>Yanshouia</taxon>
    </lineage>
</organism>
<evidence type="ECO:0000256" key="9">
    <source>
        <dbReference type="HAMAP-Rule" id="MF_00097"/>
    </source>
</evidence>
<comment type="function">
    <text evidence="9">Condenses 4-methyl-5-(beta-hydroxyethyl)thiazole monophosphate (THZ-P) and 2-methyl-4-amino-5-hydroxymethyl pyrimidine pyrophosphate (HMP-PP) to form thiamine monophosphate (TMP).</text>
</comment>
<name>A0ABR7NF44_9FIRM</name>
<dbReference type="Proteomes" id="UP000658131">
    <property type="component" value="Unassembled WGS sequence"/>
</dbReference>
<keyword evidence="14" id="KW-1185">Reference proteome</keyword>
<evidence type="ECO:0000256" key="11">
    <source>
        <dbReference type="RuleBase" id="RU004253"/>
    </source>
</evidence>
<dbReference type="EC" id="2.5.1.3" evidence="9"/>
<feature type="binding site" evidence="9">
    <location>
        <position position="85"/>
    </location>
    <ligand>
        <name>Mg(2+)</name>
        <dbReference type="ChEBI" id="CHEBI:18420"/>
    </ligand>
</feature>
<evidence type="ECO:0000256" key="3">
    <source>
        <dbReference type="ARBA" id="ARBA00022723"/>
    </source>
</evidence>
<dbReference type="NCBIfam" id="TIGR00693">
    <property type="entry name" value="thiE"/>
    <property type="match status" value="1"/>
</dbReference>
<evidence type="ECO:0000256" key="5">
    <source>
        <dbReference type="ARBA" id="ARBA00022977"/>
    </source>
</evidence>
<dbReference type="HAMAP" id="MF_00097">
    <property type="entry name" value="TMP_synthase"/>
    <property type="match status" value="1"/>
</dbReference>
<dbReference type="EMBL" id="JACRTB010000002">
    <property type="protein sequence ID" value="MBC8575026.1"/>
    <property type="molecule type" value="Genomic_DNA"/>
</dbReference>
<dbReference type="InterPro" id="IPR022998">
    <property type="entry name" value="ThiamineP_synth_TenI"/>
</dbReference>
<sequence length="209" mass="22036">MRLYAITDRSWLNGRPFVPEVERVLAAGATFLQLREKELDQASFLAEAKELKALAARYRVPFVVNDSVEIAVRIDADGVHVGQSDIKGRDLRSLLGPEKILGVSANTVETAVRAEESGADYIGVGAVFGTTTKKDAQNITVQQLLEIRRAVSIPIVAIGGINAANIGKLAGSGIDGVSVISAIFAAPDPAAAARELRALSEKLFGGKAG</sequence>
<comment type="catalytic activity">
    <reaction evidence="7 9 10">
        <text>2-(2-carboxy-4-methylthiazol-5-yl)ethyl phosphate + 4-amino-2-methyl-5-(diphosphooxymethyl)pyrimidine + 2 H(+) = thiamine phosphate + CO2 + diphosphate</text>
        <dbReference type="Rhea" id="RHEA:47848"/>
        <dbReference type="ChEBI" id="CHEBI:15378"/>
        <dbReference type="ChEBI" id="CHEBI:16526"/>
        <dbReference type="ChEBI" id="CHEBI:33019"/>
        <dbReference type="ChEBI" id="CHEBI:37575"/>
        <dbReference type="ChEBI" id="CHEBI:57841"/>
        <dbReference type="ChEBI" id="CHEBI:62890"/>
        <dbReference type="EC" id="2.5.1.3"/>
    </reaction>
</comment>
<comment type="catalytic activity">
    <reaction evidence="6 9 10">
        <text>4-methyl-5-(2-phosphooxyethyl)-thiazole + 4-amino-2-methyl-5-(diphosphooxymethyl)pyrimidine + H(+) = thiamine phosphate + diphosphate</text>
        <dbReference type="Rhea" id="RHEA:22328"/>
        <dbReference type="ChEBI" id="CHEBI:15378"/>
        <dbReference type="ChEBI" id="CHEBI:33019"/>
        <dbReference type="ChEBI" id="CHEBI:37575"/>
        <dbReference type="ChEBI" id="CHEBI:57841"/>
        <dbReference type="ChEBI" id="CHEBI:58296"/>
        <dbReference type="EC" id="2.5.1.3"/>
    </reaction>
</comment>
<comment type="caution">
    <text evidence="13">The sequence shown here is derived from an EMBL/GenBank/DDBJ whole genome shotgun (WGS) entry which is preliminary data.</text>
</comment>
<gene>
    <name evidence="9 13" type="primary">thiE</name>
    <name evidence="13" type="ORF">H8717_01175</name>
</gene>
<dbReference type="CDD" id="cd00564">
    <property type="entry name" value="TMP_TenI"/>
    <property type="match status" value="1"/>
</dbReference>
<evidence type="ECO:0000256" key="7">
    <source>
        <dbReference type="ARBA" id="ARBA00047851"/>
    </source>
</evidence>
<evidence type="ECO:0000259" key="12">
    <source>
        <dbReference type="Pfam" id="PF02581"/>
    </source>
</evidence>
<feature type="binding site" evidence="9">
    <location>
        <position position="66"/>
    </location>
    <ligand>
        <name>Mg(2+)</name>
        <dbReference type="ChEBI" id="CHEBI:18420"/>
    </ligand>
</feature>
<dbReference type="InterPro" id="IPR034291">
    <property type="entry name" value="TMP_synthase"/>
</dbReference>
<feature type="binding site" evidence="9">
    <location>
        <position position="104"/>
    </location>
    <ligand>
        <name>4-amino-2-methyl-5-(diphosphooxymethyl)pyrimidine</name>
        <dbReference type="ChEBI" id="CHEBI:57841"/>
    </ligand>
</feature>
<dbReference type="GO" id="GO:0004789">
    <property type="term" value="F:thiamine-phosphate diphosphorylase activity"/>
    <property type="evidence" value="ECO:0007669"/>
    <property type="project" value="UniProtKB-EC"/>
</dbReference>
<evidence type="ECO:0000256" key="2">
    <source>
        <dbReference type="ARBA" id="ARBA00022679"/>
    </source>
</evidence>
<feature type="binding site" evidence="9">
    <location>
        <begin position="180"/>
        <end position="181"/>
    </location>
    <ligand>
        <name>2-[(2R,5Z)-2-carboxy-4-methylthiazol-5(2H)-ylidene]ethyl phosphate</name>
        <dbReference type="ChEBI" id="CHEBI:62899"/>
    </ligand>
</feature>
<evidence type="ECO:0000256" key="1">
    <source>
        <dbReference type="ARBA" id="ARBA00005165"/>
    </source>
</evidence>
<accession>A0ABR7NF44</accession>
<evidence type="ECO:0000256" key="4">
    <source>
        <dbReference type="ARBA" id="ARBA00022842"/>
    </source>
</evidence>
<dbReference type="SUPFAM" id="SSF51391">
    <property type="entry name" value="Thiamin phosphate synthase"/>
    <property type="match status" value="1"/>
</dbReference>
<proteinExistence type="inferred from homology"/>
<dbReference type="PANTHER" id="PTHR20857:SF15">
    <property type="entry name" value="THIAMINE-PHOSPHATE SYNTHASE"/>
    <property type="match status" value="1"/>
</dbReference>
<dbReference type="InterPro" id="IPR013785">
    <property type="entry name" value="Aldolase_TIM"/>
</dbReference>
<keyword evidence="3 9" id="KW-0479">Metal-binding</keyword>
<dbReference type="Gene3D" id="3.20.20.70">
    <property type="entry name" value="Aldolase class I"/>
    <property type="match status" value="1"/>
</dbReference>
<protein>
    <recommendedName>
        <fullName evidence="9">Thiamine-phosphate synthase</fullName>
        <shortName evidence="9">TP synthase</shortName>
        <shortName evidence="9">TPS</shortName>
        <ecNumber evidence="9">2.5.1.3</ecNumber>
    </recommendedName>
    <alternativeName>
        <fullName evidence="9">Thiamine-phosphate pyrophosphorylase</fullName>
        <shortName evidence="9">TMP pyrophosphorylase</shortName>
        <shortName evidence="9">TMP-PPase</shortName>
    </alternativeName>
</protein>
<evidence type="ECO:0000313" key="14">
    <source>
        <dbReference type="Proteomes" id="UP000658131"/>
    </source>
</evidence>
<evidence type="ECO:0000256" key="6">
    <source>
        <dbReference type="ARBA" id="ARBA00047334"/>
    </source>
</evidence>
<dbReference type="Pfam" id="PF02581">
    <property type="entry name" value="TMP-TENI"/>
    <property type="match status" value="1"/>
</dbReference>
<feature type="binding site" evidence="9">
    <location>
        <begin position="130"/>
        <end position="132"/>
    </location>
    <ligand>
        <name>2-[(2R,5Z)-2-carboxy-4-methylthiazol-5(2H)-ylidene]ethyl phosphate</name>
        <dbReference type="ChEBI" id="CHEBI:62899"/>
    </ligand>
</feature>